<sequence length="524" mass="58612">MSSKLPKENETGAIEYKSRLSCNNPERIENLASQMRYRLFEGGGEAIYLLGFDDDGTPIGLTPQEEEETLQILDDVAGKIGAKIRVLEKAPVGNRSLVRVLVRVGREESPPVQTTIAVMGNVDAGKSTTIGTLCTGELDDGRGRSMRKIARFEHEIVTGRTSSVVVRLLGFDMDGRPINWNLPNPLDEAQIYLSSKKVVYFVDVGGHERYLRTALRGVMARLPDYIMLVVAANSGLQVMGREHLGVGLALRIPVFIVLTKIDLVDKKVLEATLIDTVETLRRVDRKPVVVKTLGDVYRLVELMPSGRVVPIFLISNTTGEGLSILTEFLNLLPPRLRWNENIDKPLLAYVSDVYDVKGVGPVVAVTIERGVIKEDDEVYIGPLQDSSWKKIRVKSIHINRTVASKAKAGEEATLAISGISYEELEKGLVVTQQELKPVWEFEAHIVVLKHPTTIRRGYQTVLHAHSIRSPVMFIYMSLEPMRTGDSGIVRLRFLYHPWYLETDTRIILRDSRTRAIGRITRLID</sequence>
<name>A0A3G1A9P2_9CREN</name>
<evidence type="ECO:0000313" key="5">
    <source>
        <dbReference type="Proteomes" id="UP000266720"/>
    </source>
</evidence>
<dbReference type="PANTHER" id="PTHR43721">
    <property type="entry name" value="ELONGATION FACTOR TU-RELATED"/>
    <property type="match status" value="1"/>
</dbReference>
<reference evidence="5" key="1">
    <citation type="book" date="2010" name="EXTREMOPHILES" publisher="0:0-0">
        <title>Complete genome sequences of ten hyperthermophilic archaea reveal their metabolic capabilities and possible ecological roles.</title>
        <editorList>
            <person name="?"/>
        </editorList>
        <authorList>
            <person name="Ravin N.V."/>
            <person name="Mardanov A.V."/>
            <person name="Bonch-Osmolovskaya E.A."/>
            <person name="Skryabin K.G."/>
        </authorList>
    </citation>
    <scope>NUCLEOTIDE SEQUENCE [LARGE SCALE GENOMIC DNA]</scope>
    <source>
        <strain evidence="5">1505</strain>
    </source>
</reference>
<dbReference type="Gene3D" id="3.40.50.300">
    <property type="entry name" value="P-loop containing nucleotide triphosphate hydrolases"/>
    <property type="match status" value="1"/>
</dbReference>
<dbReference type="SUPFAM" id="SSF50447">
    <property type="entry name" value="Translation proteins"/>
    <property type="match status" value="1"/>
</dbReference>
<feature type="domain" description="Tr-type G" evidence="3">
    <location>
        <begin position="111"/>
        <end position="337"/>
    </location>
</feature>
<organism evidence="4 5">
    <name type="scientific">Thermofilum adornatum 1505</name>
    <dbReference type="NCBI Taxonomy" id="697581"/>
    <lineage>
        <taxon>Archaea</taxon>
        <taxon>Thermoproteota</taxon>
        <taxon>Thermoprotei</taxon>
        <taxon>Thermofilales</taxon>
        <taxon>Thermofilaceae</taxon>
        <taxon>Thermofilum</taxon>
    </lineage>
</organism>
<dbReference type="Pfam" id="PF00009">
    <property type="entry name" value="GTP_EFTU"/>
    <property type="match status" value="1"/>
</dbReference>
<evidence type="ECO:0000259" key="3">
    <source>
        <dbReference type="PROSITE" id="PS51722"/>
    </source>
</evidence>
<dbReference type="Gene3D" id="2.40.30.10">
    <property type="entry name" value="Translation factors"/>
    <property type="match status" value="2"/>
</dbReference>
<dbReference type="SUPFAM" id="SSF52540">
    <property type="entry name" value="P-loop containing nucleoside triphosphate hydrolases"/>
    <property type="match status" value="1"/>
</dbReference>
<dbReference type="GO" id="GO:0003746">
    <property type="term" value="F:translation elongation factor activity"/>
    <property type="evidence" value="ECO:0007669"/>
    <property type="project" value="TreeGrafter"/>
</dbReference>
<keyword evidence="1" id="KW-0547">Nucleotide-binding</keyword>
<dbReference type="Pfam" id="PF03144">
    <property type="entry name" value="GTP_EFTU_D2"/>
    <property type="match status" value="1"/>
</dbReference>
<dbReference type="CDD" id="cd03694">
    <property type="entry name" value="GTPBP_II"/>
    <property type="match status" value="1"/>
</dbReference>
<dbReference type="RefSeq" id="WP_020962017.1">
    <property type="nucleotide sequence ID" value="NZ_CP007493.1"/>
</dbReference>
<dbReference type="InterPro" id="IPR009000">
    <property type="entry name" value="Transl_B-barrel_sf"/>
</dbReference>
<dbReference type="AlphaFoldDB" id="A0A3G1A9P2"/>
<dbReference type="SUPFAM" id="SSF50465">
    <property type="entry name" value="EF-Tu/eEF-1alpha/eIF2-gamma C-terminal domain"/>
    <property type="match status" value="1"/>
</dbReference>
<dbReference type="CDD" id="cd03708">
    <property type="entry name" value="GTPBP_III"/>
    <property type="match status" value="1"/>
</dbReference>
<dbReference type="InterPro" id="IPR009001">
    <property type="entry name" value="Transl_elong_EF1A/Init_IF2_C"/>
</dbReference>
<proteinExistence type="predicted"/>
<dbReference type="PANTHER" id="PTHR43721:SF9">
    <property type="entry name" value="GTP-BINDING PROTEIN 1"/>
    <property type="match status" value="1"/>
</dbReference>
<dbReference type="GO" id="GO:0005525">
    <property type="term" value="F:GTP binding"/>
    <property type="evidence" value="ECO:0007669"/>
    <property type="project" value="UniProtKB-KW"/>
</dbReference>
<dbReference type="InterPro" id="IPR004161">
    <property type="entry name" value="EFTu-like_2"/>
</dbReference>
<gene>
    <name evidence="4" type="ORF">TCARB_1405</name>
</gene>
<dbReference type="STRING" id="697581.TCARB_1405"/>
<dbReference type="InterPro" id="IPR027417">
    <property type="entry name" value="P-loop_NTPase"/>
</dbReference>
<evidence type="ECO:0000256" key="2">
    <source>
        <dbReference type="ARBA" id="ARBA00023134"/>
    </source>
</evidence>
<dbReference type="InterPro" id="IPR000795">
    <property type="entry name" value="T_Tr_GTP-bd_dom"/>
</dbReference>
<dbReference type="PROSITE" id="PS51722">
    <property type="entry name" value="G_TR_2"/>
    <property type="match status" value="1"/>
</dbReference>
<keyword evidence="2" id="KW-0342">GTP-binding</keyword>
<evidence type="ECO:0000256" key="1">
    <source>
        <dbReference type="ARBA" id="ARBA00022741"/>
    </source>
</evidence>
<dbReference type="GeneID" id="16572970"/>
<dbReference type="Proteomes" id="UP000266720">
    <property type="component" value="Chromosome"/>
</dbReference>
<accession>A0A3G1A9P2</accession>
<dbReference type="KEGG" id="tcb:TCARB_1405"/>
<dbReference type="GO" id="GO:0003924">
    <property type="term" value="F:GTPase activity"/>
    <property type="evidence" value="ECO:0007669"/>
    <property type="project" value="InterPro"/>
</dbReference>
<dbReference type="EMBL" id="CP007493">
    <property type="protein sequence ID" value="AJB42451.1"/>
    <property type="molecule type" value="Genomic_DNA"/>
</dbReference>
<dbReference type="InterPro" id="IPR050055">
    <property type="entry name" value="EF-Tu_GTPase"/>
</dbReference>
<dbReference type="GeneID" id="25406811"/>
<protein>
    <submittedName>
        <fullName evidence="4">GTP-binding protein 1</fullName>
    </submittedName>
</protein>
<evidence type="ECO:0000313" key="4">
    <source>
        <dbReference type="EMBL" id="AJB42451.1"/>
    </source>
</evidence>